<dbReference type="PANTHER" id="PTHR47074">
    <property type="entry name" value="BNAC02G40300D PROTEIN"/>
    <property type="match status" value="1"/>
</dbReference>
<feature type="coiled-coil region" evidence="1">
    <location>
        <begin position="271"/>
        <end position="298"/>
    </location>
</feature>
<dbReference type="GO" id="GO:0003676">
    <property type="term" value="F:nucleic acid binding"/>
    <property type="evidence" value="ECO:0007669"/>
    <property type="project" value="InterPro"/>
</dbReference>
<dbReference type="AlphaFoldDB" id="A0AAE0AA19"/>
<gene>
    <name evidence="4" type="ORF">Dsin_020224</name>
</gene>
<dbReference type="InterPro" id="IPR012337">
    <property type="entry name" value="RNaseH-like_sf"/>
</dbReference>
<organism evidence="4 5">
    <name type="scientific">Dipteronia sinensis</name>
    <dbReference type="NCBI Taxonomy" id="43782"/>
    <lineage>
        <taxon>Eukaryota</taxon>
        <taxon>Viridiplantae</taxon>
        <taxon>Streptophyta</taxon>
        <taxon>Embryophyta</taxon>
        <taxon>Tracheophyta</taxon>
        <taxon>Spermatophyta</taxon>
        <taxon>Magnoliopsida</taxon>
        <taxon>eudicotyledons</taxon>
        <taxon>Gunneridae</taxon>
        <taxon>Pentapetalae</taxon>
        <taxon>rosids</taxon>
        <taxon>malvids</taxon>
        <taxon>Sapindales</taxon>
        <taxon>Sapindaceae</taxon>
        <taxon>Hippocastanoideae</taxon>
        <taxon>Acereae</taxon>
        <taxon>Dipteronia</taxon>
    </lineage>
</organism>
<accession>A0AAE0AA19</accession>
<dbReference type="GO" id="GO:0004523">
    <property type="term" value="F:RNA-DNA hybrid ribonuclease activity"/>
    <property type="evidence" value="ECO:0007669"/>
    <property type="project" value="InterPro"/>
</dbReference>
<dbReference type="InterPro" id="IPR036397">
    <property type="entry name" value="RNaseH_sf"/>
</dbReference>
<feature type="transmembrane region" description="Helical" evidence="2">
    <location>
        <begin position="161"/>
        <end position="185"/>
    </location>
</feature>
<feature type="transmembrane region" description="Helical" evidence="2">
    <location>
        <begin position="135"/>
        <end position="155"/>
    </location>
</feature>
<feature type="domain" description="RNase H type-1" evidence="3">
    <location>
        <begin position="50"/>
        <end position="149"/>
    </location>
</feature>
<dbReference type="SUPFAM" id="SSF53098">
    <property type="entry name" value="Ribonuclease H-like"/>
    <property type="match status" value="1"/>
</dbReference>
<dbReference type="InterPro" id="IPR044730">
    <property type="entry name" value="RNase_H-like_dom_plant"/>
</dbReference>
<keyword evidence="5" id="KW-1185">Reference proteome</keyword>
<keyword evidence="2" id="KW-0812">Transmembrane</keyword>
<reference evidence="4" key="1">
    <citation type="journal article" date="2023" name="Plant J.">
        <title>Genome sequences and population genomics provide insights into the demographic history, inbreeding, and mutation load of two 'living fossil' tree species of Dipteronia.</title>
        <authorList>
            <person name="Feng Y."/>
            <person name="Comes H.P."/>
            <person name="Chen J."/>
            <person name="Zhu S."/>
            <person name="Lu R."/>
            <person name="Zhang X."/>
            <person name="Li P."/>
            <person name="Qiu J."/>
            <person name="Olsen K.M."/>
            <person name="Qiu Y."/>
        </authorList>
    </citation>
    <scope>NUCLEOTIDE SEQUENCE</scope>
    <source>
        <strain evidence="4">NBL</strain>
    </source>
</reference>
<keyword evidence="2" id="KW-0472">Membrane</keyword>
<evidence type="ECO:0000313" key="5">
    <source>
        <dbReference type="Proteomes" id="UP001281410"/>
    </source>
</evidence>
<proteinExistence type="predicted"/>
<dbReference type="InterPro" id="IPR052929">
    <property type="entry name" value="RNase_H-like_EbsB-rel"/>
</dbReference>
<name>A0AAE0AA19_9ROSI</name>
<dbReference type="Pfam" id="PF13456">
    <property type="entry name" value="RVT_3"/>
    <property type="match status" value="1"/>
</dbReference>
<sequence>MHFDEDVVGWAKNFIREFMSTNSIVPIHLSPSQAPMAKWCCPEFGFFNVNTDAAITGSSNRIGLGIMVQNHDGLVMVSSIQSIMACFSPQVAEATALLHGIRFVIDASLLPALVESDAKSVVDLVKAGLAPQSDIGTIISEILLISISFPISLSLFLDKRIWLPIVWPNSLFALLKFIFGLSFVLPTSRRSYMERLQFCSSEATFWHQLLSLMKKALTFCCNSESKISAINKQDLEIRRRTKILDIYIEDVDKMLNGLETLQLTSLSHDGLQVVRARIEELKKDQQNVKDRFTEFTQELGTSIESFQESKARLMSLQKEEQDVKVRLTNLMIEGWCVVDMNGSEMVIEVSKKKEEHENERFKKEESKVGMMMSSEDEMEVLSDLSDIDTNIEGLKEDMLSTLFDIKNGVIKNRSFWKEPFDRLAKSSMWRIR</sequence>
<comment type="caution">
    <text evidence="4">The sequence shown here is derived from an EMBL/GenBank/DDBJ whole genome shotgun (WGS) entry which is preliminary data.</text>
</comment>
<evidence type="ECO:0000256" key="2">
    <source>
        <dbReference type="SAM" id="Phobius"/>
    </source>
</evidence>
<keyword evidence="2" id="KW-1133">Transmembrane helix</keyword>
<keyword evidence="1" id="KW-0175">Coiled coil</keyword>
<dbReference type="PANTHER" id="PTHR47074:SF11">
    <property type="entry name" value="REVERSE TRANSCRIPTASE-LIKE PROTEIN"/>
    <property type="match status" value="1"/>
</dbReference>
<dbReference type="Proteomes" id="UP001281410">
    <property type="component" value="Unassembled WGS sequence"/>
</dbReference>
<dbReference type="EMBL" id="JANJYJ010000006">
    <property type="protein sequence ID" value="KAK3206178.1"/>
    <property type="molecule type" value="Genomic_DNA"/>
</dbReference>
<evidence type="ECO:0000259" key="3">
    <source>
        <dbReference type="Pfam" id="PF13456"/>
    </source>
</evidence>
<dbReference type="InterPro" id="IPR002156">
    <property type="entry name" value="RNaseH_domain"/>
</dbReference>
<protein>
    <recommendedName>
        <fullName evidence="3">RNase H type-1 domain-containing protein</fullName>
    </recommendedName>
</protein>
<dbReference type="CDD" id="cd06222">
    <property type="entry name" value="RNase_H_like"/>
    <property type="match status" value="1"/>
</dbReference>
<dbReference type="Gene3D" id="3.30.420.10">
    <property type="entry name" value="Ribonuclease H-like superfamily/Ribonuclease H"/>
    <property type="match status" value="1"/>
</dbReference>
<evidence type="ECO:0000313" key="4">
    <source>
        <dbReference type="EMBL" id="KAK3206178.1"/>
    </source>
</evidence>
<evidence type="ECO:0000256" key="1">
    <source>
        <dbReference type="SAM" id="Coils"/>
    </source>
</evidence>